<evidence type="ECO:0000256" key="1">
    <source>
        <dbReference type="SAM" id="MobiDB-lite"/>
    </source>
</evidence>
<dbReference type="AlphaFoldDB" id="A0A9P1HD54"/>
<sequence>MQCTIRGVPKVVPACAKTTTSVPIQDASAPLPLPLPPPRTTPAPCSPPRAPLHHRLREAFAPSSTSSAPDRAASRLDPHLAEQLSVYLRAQRTYGQLLERYNPGMNMEQDERVRLTARKVGMDLPVEFNVGGRRGDAA</sequence>
<evidence type="ECO:0000313" key="3">
    <source>
        <dbReference type="Proteomes" id="UP000838763"/>
    </source>
</evidence>
<dbReference type="PANTHER" id="PTHR28015:SF1">
    <property type="entry name" value="ATP SYNTHASE ASSEMBLY FACTOR FMC1, MITOCHONDRIAL"/>
    <property type="match status" value="1"/>
</dbReference>
<dbReference type="PANTHER" id="PTHR28015">
    <property type="entry name" value="ATP SYNTHASE ASSEMBLY FACTOR FMC1, MITOCHONDRIAL"/>
    <property type="match status" value="1"/>
</dbReference>
<feature type="compositionally biased region" description="Pro residues" evidence="1">
    <location>
        <begin position="31"/>
        <end position="50"/>
    </location>
</feature>
<accession>A0A9P1HD54</accession>
<gene>
    <name evidence="2" type="ORF">PPNO1_LOCUS9024</name>
</gene>
<evidence type="ECO:0000313" key="2">
    <source>
        <dbReference type="EMBL" id="CAI4219464.1"/>
    </source>
</evidence>
<name>A0A9P1HD54_9PEZI</name>
<feature type="region of interest" description="Disordered" evidence="1">
    <location>
        <begin position="25"/>
        <end position="51"/>
    </location>
</feature>
<dbReference type="GO" id="GO:0033615">
    <property type="term" value="P:mitochondrial proton-transporting ATP synthase complex assembly"/>
    <property type="evidence" value="ECO:0007669"/>
    <property type="project" value="InterPro"/>
</dbReference>
<comment type="caution">
    <text evidence="2">The sequence shown here is derived from an EMBL/GenBank/DDBJ whole genome shotgun (WGS) entry which is preliminary data.</text>
</comment>
<dbReference type="Pfam" id="PF13233">
    <property type="entry name" value="Complex1_LYR_2"/>
    <property type="match status" value="1"/>
</dbReference>
<dbReference type="EMBL" id="CALLCH030000020">
    <property type="protein sequence ID" value="CAI4219464.1"/>
    <property type="molecule type" value="Genomic_DNA"/>
</dbReference>
<proteinExistence type="predicted"/>
<dbReference type="GO" id="GO:0005759">
    <property type="term" value="C:mitochondrial matrix"/>
    <property type="evidence" value="ECO:0007669"/>
    <property type="project" value="TreeGrafter"/>
</dbReference>
<protein>
    <submittedName>
        <fullName evidence="2">Uncharacterized protein</fullName>
    </submittedName>
</protein>
<dbReference type="Proteomes" id="UP000838763">
    <property type="component" value="Unassembled WGS sequence"/>
</dbReference>
<keyword evidence="3" id="KW-1185">Reference proteome</keyword>
<dbReference type="InterPro" id="IPR039196">
    <property type="entry name" value="Fmc1"/>
</dbReference>
<organism evidence="2 3">
    <name type="scientific">Parascedosporium putredinis</name>
    <dbReference type="NCBI Taxonomy" id="1442378"/>
    <lineage>
        <taxon>Eukaryota</taxon>
        <taxon>Fungi</taxon>
        <taxon>Dikarya</taxon>
        <taxon>Ascomycota</taxon>
        <taxon>Pezizomycotina</taxon>
        <taxon>Sordariomycetes</taxon>
        <taxon>Hypocreomycetidae</taxon>
        <taxon>Microascales</taxon>
        <taxon>Microascaceae</taxon>
        <taxon>Parascedosporium</taxon>
    </lineage>
</organism>
<dbReference type="OrthoDB" id="15893at2759"/>
<reference evidence="2" key="1">
    <citation type="submission" date="2022-11" db="EMBL/GenBank/DDBJ databases">
        <authorList>
            <person name="Scott C."/>
            <person name="Bruce N."/>
        </authorList>
    </citation>
    <scope>NUCLEOTIDE SEQUENCE</scope>
</reference>